<dbReference type="InterPro" id="IPR014729">
    <property type="entry name" value="Rossmann-like_a/b/a_fold"/>
</dbReference>
<sequence length="54" mass="5655">MVRGTRPARPEAGRPATLRLGFTLTRGMRVGLYGGSFNPVHAGHAHVAETRGGG</sequence>
<dbReference type="GO" id="GO:0003824">
    <property type="term" value="F:catalytic activity"/>
    <property type="evidence" value="ECO:0007669"/>
    <property type="project" value="InterPro"/>
</dbReference>
<dbReference type="AlphaFoldDB" id="A0A974P3M0"/>
<proteinExistence type="predicted"/>
<dbReference type="InterPro" id="IPR004821">
    <property type="entry name" value="Cyt_trans-like"/>
</dbReference>
<evidence type="ECO:0000313" key="2">
    <source>
        <dbReference type="EMBL" id="QQZ50367.1"/>
    </source>
</evidence>
<accession>A0A974P3M0</accession>
<organism evidence="2">
    <name type="scientific">Phenylobacterium glaciei</name>
    <dbReference type="NCBI Taxonomy" id="2803784"/>
    <lineage>
        <taxon>Bacteria</taxon>
        <taxon>Pseudomonadati</taxon>
        <taxon>Pseudomonadota</taxon>
        <taxon>Alphaproteobacteria</taxon>
        <taxon>Caulobacterales</taxon>
        <taxon>Caulobacteraceae</taxon>
        <taxon>Phenylobacterium</taxon>
    </lineage>
</organism>
<dbReference type="Gene3D" id="3.40.50.620">
    <property type="entry name" value="HUPs"/>
    <property type="match status" value="1"/>
</dbReference>
<dbReference type="Pfam" id="PF01467">
    <property type="entry name" value="CTP_transf_like"/>
    <property type="match status" value="1"/>
</dbReference>
<name>A0A974P3M0_9CAUL</name>
<dbReference type="EMBL" id="CP068570">
    <property type="protein sequence ID" value="QQZ50367.1"/>
    <property type="molecule type" value="Genomic_DNA"/>
</dbReference>
<protein>
    <recommendedName>
        <fullName evidence="1">Cytidyltransferase-like domain-containing protein</fullName>
    </recommendedName>
</protein>
<feature type="domain" description="Cytidyltransferase-like" evidence="1">
    <location>
        <begin position="32"/>
        <end position="49"/>
    </location>
</feature>
<evidence type="ECO:0000259" key="1">
    <source>
        <dbReference type="Pfam" id="PF01467"/>
    </source>
</evidence>
<gene>
    <name evidence="2" type="ORF">JKL49_01210</name>
</gene>
<dbReference type="SUPFAM" id="SSF52374">
    <property type="entry name" value="Nucleotidylyl transferase"/>
    <property type="match status" value="1"/>
</dbReference>
<reference evidence="2" key="1">
    <citation type="submission" date="2021-01" db="EMBL/GenBank/DDBJ databases">
        <title>Genome sequence of Phenylobacterium sp. 20VBR1 isolated from a valley glaceir, Ny-Alesund, Svalbard.</title>
        <authorList>
            <person name="Thomas F.A."/>
            <person name="Krishnan K.P."/>
            <person name="Sinha R.K."/>
        </authorList>
    </citation>
    <scope>NUCLEOTIDE SEQUENCE</scope>
    <source>
        <strain evidence="2">20VBR1</strain>
    </source>
</reference>